<evidence type="ECO:0000313" key="2">
    <source>
        <dbReference type="Proteomes" id="UP000696413"/>
    </source>
</evidence>
<name>A0ABS6HQ68_MYCGD</name>
<accession>A0ABS6HQ68</accession>
<gene>
    <name evidence="1" type="ORF">KL859_11470</name>
</gene>
<keyword evidence="2" id="KW-1185">Reference proteome</keyword>
<reference evidence="1 2" key="1">
    <citation type="submission" date="2021-05" db="EMBL/GenBank/DDBJ databases">
        <title>Draft Genome Sequences of Clinical Respiratory Isolates of Mycobacterium goodii Recovered in Ireland.</title>
        <authorList>
            <person name="Flanagan P.R."/>
            <person name="Mok S."/>
            <person name="Roycroft E."/>
            <person name="Rogers T.R."/>
            <person name="Fitzgibbon M."/>
        </authorList>
    </citation>
    <scope>NUCLEOTIDE SEQUENCE [LARGE SCALE GENOMIC DNA]</scope>
    <source>
        <strain evidence="1 2">14IE55</strain>
    </source>
</reference>
<proteinExistence type="predicted"/>
<dbReference type="EMBL" id="JAHBOM010000007">
    <property type="protein sequence ID" value="MBU8823493.1"/>
    <property type="molecule type" value="Genomic_DNA"/>
</dbReference>
<dbReference type="Proteomes" id="UP000696413">
    <property type="component" value="Unassembled WGS sequence"/>
</dbReference>
<comment type="caution">
    <text evidence="1">The sequence shown here is derived from an EMBL/GenBank/DDBJ whole genome shotgun (WGS) entry which is preliminary data.</text>
</comment>
<sequence>MVTGTPRQVLTADVIGEVYRVEAVVELSPRTGAPTATYLRPSRLGAH</sequence>
<evidence type="ECO:0000313" key="1">
    <source>
        <dbReference type="EMBL" id="MBU8823493.1"/>
    </source>
</evidence>
<protein>
    <submittedName>
        <fullName evidence="1">Uncharacterized protein</fullName>
    </submittedName>
</protein>
<dbReference type="RefSeq" id="WP_168189084.1">
    <property type="nucleotide sequence ID" value="NZ_JAHBOJ010000053.1"/>
</dbReference>
<organism evidence="1 2">
    <name type="scientific">Mycolicibacterium goodii</name>
    <name type="common">Mycobacterium goodii</name>
    <dbReference type="NCBI Taxonomy" id="134601"/>
    <lineage>
        <taxon>Bacteria</taxon>
        <taxon>Bacillati</taxon>
        <taxon>Actinomycetota</taxon>
        <taxon>Actinomycetes</taxon>
        <taxon>Mycobacteriales</taxon>
        <taxon>Mycobacteriaceae</taxon>
        <taxon>Mycolicibacterium</taxon>
    </lineage>
</organism>